<dbReference type="EMBL" id="CP096208">
    <property type="protein sequence ID" value="UPQ81325.1"/>
    <property type="molecule type" value="Genomic_DNA"/>
</dbReference>
<keyword evidence="3 6" id="KW-0328">Glycosyltransferase</keyword>
<evidence type="ECO:0000256" key="3">
    <source>
        <dbReference type="ARBA" id="ARBA00022676"/>
    </source>
</evidence>
<keyword evidence="4 6" id="KW-0808">Transferase</keyword>
<dbReference type="InterPro" id="IPR029044">
    <property type="entry name" value="Nucleotide-diphossugar_trans"/>
</dbReference>
<keyword evidence="2" id="KW-0472">Membrane</keyword>
<reference evidence="6 7" key="1">
    <citation type="submission" date="2022-04" db="EMBL/GenBank/DDBJ databases">
        <title>Pseudomonas knackmussii B09-2.</title>
        <authorList>
            <person name="Deng Y."/>
        </authorList>
    </citation>
    <scope>NUCLEOTIDE SEQUENCE [LARGE SCALE GENOMIC DNA]</scope>
    <source>
        <strain evidence="6 7">B09-2</strain>
    </source>
</reference>
<dbReference type="PANTHER" id="PTHR43685">
    <property type="entry name" value="GLYCOSYLTRANSFERASE"/>
    <property type="match status" value="1"/>
</dbReference>
<evidence type="ECO:0000259" key="5">
    <source>
        <dbReference type="Pfam" id="PF00535"/>
    </source>
</evidence>
<name>A0ABY4KPM1_9PSED</name>
<keyword evidence="2" id="KW-0997">Cell inner membrane</keyword>
<dbReference type="Pfam" id="PF00535">
    <property type="entry name" value="Glycos_transf_2"/>
    <property type="match status" value="1"/>
</dbReference>
<dbReference type="Proteomes" id="UP000831189">
    <property type="component" value="Chromosome"/>
</dbReference>
<comment type="similarity">
    <text evidence="1">Belongs to the glycosyltransferase 2 family.</text>
</comment>
<dbReference type="SUPFAM" id="SSF53448">
    <property type="entry name" value="Nucleotide-diphospho-sugar transferases"/>
    <property type="match status" value="1"/>
</dbReference>
<evidence type="ECO:0000256" key="2">
    <source>
        <dbReference type="ARBA" id="ARBA00022519"/>
    </source>
</evidence>
<keyword evidence="7" id="KW-1185">Reference proteome</keyword>
<dbReference type="InterPro" id="IPR001173">
    <property type="entry name" value="Glyco_trans_2-like"/>
</dbReference>
<gene>
    <name evidence="6" type="ORF">M0M42_12895</name>
</gene>
<organism evidence="6 7">
    <name type="scientific">Pseudomonas knackmussii</name>
    <dbReference type="NCBI Taxonomy" id="65741"/>
    <lineage>
        <taxon>Bacteria</taxon>
        <taxon>Pseudomonadati</taxon>
        <taxon>Pseudomonadota</taxon>
        <taxon>Gammaproteobacteria</taxon>
        <taxon>Pseudomonadales</taxon>
        <taxon>Pseudomonadaceae</taxon>
        <taxon>Pseudomonas</taxon>
    </lineage>
</organism>
<dbReference type="InterPro" id="IPR050834">
    <property type="entry name" value="Glycosyltransf_2"/>
</dbReference>
<evidence type="ECO:0000256" key="4">
    <source>
        <dbReference type="ARBA" id="ARBA00022679"/>
    </source>
</evidence>
<protein>
    <submittedName>
        <fullName evidence="6">Glycosyltransferase</fullName>
        <ecNumber evidence="6">2.4.-.-</ecNumber>
    </submittedName>
</protein>
<evidence type="ECO:0000313" key="6">
    <source>
        <dbReference type="EMBL" id="UPQ81325.1"/>
    </source>
</evidence>
<keyword evidence="2" id="KW-1003">Cell membrane</keyword>
<dbReference type="EC" id="2.4.-.-" evidence="6"/>
<proteinExistence type="inferred from homology"/>
<accession>A0ABY4KPM1</accession>
<dbReference type="Gene3D" id="3.90.550.10">
    <property type="entry name" value="Spore Coat Polysaccharide Biosynthesis Protein SpsA, Chain A"/>
    <property type="match status" value="1"/>
</dbReference>
<evidence type="ECO:0000313" key="7">
    <source>
        <dbReference type="Proteomes" id="UP000831189"/>
    </source>
</evidence>
<dbReference type="GO" id="GO:0016757">
    <property type="term" value="F:glycosyltransferase activity"/>
    <property type="evidence" value="ECO:0007669"/>
    <property type="project" value="UniProtKB-KW"/>
</dbReference>
<sequence length="267" mass="30415">MFTVLMSVYEKEFHGFLSLALESVWDSQCAKPSQIVLVQDGPLTVELNKEIRKWKGKLGEVLTIVSLPKNVGLASALNEGLQCCDYDLIARMDSDDIAESIRFSKQIQFMLANPEISVCSGQVEEWSQDFSYKISTRNLPLRHDDILKFAKSRSPISHPAVMFRKSAVMAVGGYPNIYPEDYPLWGTLIANGYKFANLPDVLLKMRVGNALAERRGKRFLQGEIEIYKHLYAVGLINRFELVGNIALRSIVRLSPVRVKRFLYKYFR</sequence>
<evidence type="ECO:0000256" key="1">
    <source>
        <dbReference type="ARBA" id="ARBA00006739"/>
    </source>
</evidence>
<feature type="domain" description="Glycosyltransferase 2-like" evidence="5">
    <location>
        <begin position="4"/>
        <end position="168"/>
    </location>
</feature>
<dbReference type="PANTHER" id="PTHR43685:SF5">
    <property type="entry name" value="GLYCOSYLTRANSFERASE EPSE-RELATED"/>
    <property type="match status" value="1"/>
</dbReference>